<accession>A0A370BIX2</accession>
<sequence length="110" mass="12433">MHNLEHKSPRSVWIEAKVVRGQLSPRTKSYVETMAFIITWKWYGSRSSLIIGSQFWLTVRGLEPKSGALIGPRSQVTMGFSVSGLVRHKSDVNEGRSIWIRALPGIVILR</sequence>
<dbReference type="Proteomes" id="UP000253845">
    <property type="component" value="Unassembled WGS sequence"/>
</dbReference>
<dbReference type="EMBL" id="KZ851948">
    <property type="protein sequence ID" value="RDH15524.1"/>
    <property type="molecule type" value="Genomic_DNA"/>
</dbReference>
<evidence type="ECO:0000313" key="1">
    <source>
        <dbReference type="EMBL" id="RDH15524.1"/>
    </source>
</evidence>
<gene>
    <name evidence="1" type="ORF">M747DRAFT_310018</name>
</gene>
<reference evidence="1 2" key="1">
    <citation type="submission" date="2018-07" db="EMBL/GenBank/DDBJ databases">
        <title>Section-level genome sequencing of Aspergillus section Nigri to investigate inter- and intra-species variation.</title>
        <authorList>
            <consortium name="DOE Joint Genome Institute"/>
            <person name="Vesth T.C."/>
            <person name="Nybo J.L."/>
            <person name="Theobald S."/>
            <person name="Frisvad J.C."/>
            <person name="Larsen T.O."/>
            <person name="Nielsen K.F."/>
            <person name="Hoof J.B."/>
            <person name="Brandl J."/>
            <person name="Salamov A."/>
            <person name="Riley R."/>
            <person name="Gladden J.M."/>
            <person name="Phatale P."/>
            <person name="Nielsen M.T."/>
            <person name="Lyhne E.K."/>
            <person name="Kogle M.E."/>
            <person name="Strasser K."/>
            <person name="McDonnell E."/>
            <person name="Barry K."/>
            <person name="Clum A."/>
            <person name="Chen C."/>
            <person name="Nolan M."/>
            <person name="Sandor L."/>
            <person name="Kuo A."/>
            <person name="Lipzen A."/>
            <person name="Hainaut M."/>
            <person name="Drula E."/>
            <person name="Tsang A."/>
            <person name="Magnuson J.K."/>
            <person name="Henrissat B."/>
            <person name="Wiebenga A."/>
            <person name="Simmons B.A."/>
            <person name="Makela M.R."/>
            <person name="De vries R.P."/>
            <person name="Grigoriev I.V."/>
            <person name="Mortensen U.H."/>
            <person name="Baker S.E."/>
            <person name="Andersen M.R."/>
        </authorList>
    </citation>
    <scope>NUCLEOTIDE SEQUENCE [LARGE SCALE GENOMIC DNA]</scope>
    <source>
        <strain evidence="1 2">ATCC 13496</strain>
    </source>
</reference>
<dbReference type="VEuPathDB" id="FungiDB:M747DRAFT_310018"/>
<proteinExistence type="predicted"/>
<organism evidence="1 2">
    <name type="scientific">Aspergillus niger ATCC 13496</name>
    <dbReference type="NCBI Taxonomy" id="1353008"/>
    <lineage>
        <taxon>Eukaryota</taxon>
        <taxon>Fungi</taxon>
        <taxon>Dikarya</taxon>
        <taxon>Ascomycota</taxon>
        <taxon>Pezizomycotina</taxon>
        <taxon>Eurotiomycetes</taxon>
        <taxon>Eurotiomycetidae</taxon>
        <taxon>Eurotiales</taxon>
        <taxon>Aspergillaceae</taxon>
        <taxon>Aspergillus</taxon>
        <taxon>Aspergillus subgen. Circumdati</taxon>
    </lineage>
</organism>
<evidence type="ECO:0000313" key="2">
    <source>
        <dbReference type="Proteomes" id="UP000253845"/>
    </source>
</evidence>
<protein>
    <submittedName>
        <fullName evidence="1">Uncharacterized protein</fullName>
    </submittedName>
</protein>
<dbReference type="AlphaFoldDB" id="A0A370BIX2"/>
<name>A0A370BIX2_ASPNG</name>